<dbReference type="Gene3D" id="1.10.10.10">
    <property type="entry name" value="Winged helix-like DNA-binding domain superfamily/Winged helix DNA-binding domain"/>
    <property type="match status" value="1"/>
</dbReference>
<dbReference type="SUPFAM" id="SSF46785">
    <property type="entry name" value="Winged helix' DNA-binding domain"/>
    <property type="match status" value="1"/>
</dbReference>
<accession>A0ABV6ZVY5</accession>
<dbReference type="InterPro" id="IPR011991">
    <property type="entry name" value="ArsR-like_HTH"/>
</dbReference>
<dbReference type="InterPro" id="IPR027395">
    <property type="entry name" value="WH_DNA-bd_dom"/>
</dbReference>
<comment type="caution">
    <text evidence="2">The sequence shown here is derived from an EMBL/GenBank/DDBJ whole genome shotgun (WGS) entry which is preliminary data.</text>
</comment>
<dbReference type="EMBL" id="JBHRSV010000005">
    <property type="protein sequence ID" value="MFC2925575.1"/>
    <property type="molecule type" value="Genomic_DNA"/>
</dbReference>
<dbReference type="InterPro" id="IPR036388">
    <property type="entry name" value="WH-like_DNA-bd_sf"/>
</dbReference>
<sequence>MKAGEFDAGALDDVIHSKLRLGIMAYLSGVESATFGELKERTGATDGNLSVSLRKLEDAGYIVIDKRFVGRRPQTRACLSGAGRDAWLAYLDQMRSLLGGG</sequence>
<dbReference type="PANTHER" id="PTHR37318:SF1">
    <property type="entry name" value="BSL7504 PROTEIN"/>
    <property type="match status" value="1"/>
</dbReference>
<reference evidence="3" key="1">
    <citation type="journal article" date="2019" name="Int. J. Syst. Evol. Microbiol.">
        <title>The Global Catalogue of Microorganisms (GCM) 10K type strain sequencing project: providing services to taxonomists for standard genome sequencing and annotation.</title>
        <authorList>
            <consortium name="The Broad Institute Genomics Platform"/>
            <consortium name="The Broad Institute Genome Sequencing Center for Infectious Disease"/>
            <person name="Wu L."/>
            <person name="Ma J."/>
        </authorList>
    </citation>
    <scope>NUCLEOTIDE SEQUENCE [LARGE SCALE GENOMIC DNA]</scope>
    <source>
        <strain evidence="3">KCTC 52487</strain>
    </source>
</reference>
<keyword evidence="3" id="KW-1185">Reference proteome</keyword>
<dbReference type="PANTHER" id="PTHR37318">
    <property type="entry name" value="BSL7504 PROTEIN"/>
    <property type="match status" value="1"/>
</dbReference>
<dbReference type="Pfam" id="PF13601">
    <property type="entry name" value="HTH_34"/>
    <property type="match status" value="1"/>
</dbReference>
<protein>
    <submittedName>
        <fullName evidence="2">Winged helix-turn-helix domain-containing protein</fullName>
    </submittedName>
</protein>
<dbReference type="Proteomes" id="UP001595379">
    <property type="component" value="Unassembled WGS sequence"/>
</dbReference>
<feature type="domain" description="Winged helix DNA-binding" evidence="1">
    <location>
        <begin position="19"/>
        <end position="98"/>
    </location>
</feature>
<dbReference type="CDD" id="cd00090">
    <property type="entry name" value="HTH_ARSR"/>
    <property type="match status" value="1"/>
</dbReference>
<dbReference type="InterPro" id="IPR036390">
    <property type="entry name" value="WH_DNA-bd_sf"/>
</dbReference>
<dbReference type="RefSeq" id="WP_343165342.1">
    <property type="nucleotide sequence ID" value="NZ_JBHRSV010000005.1"/>
</dbReference>
<name>A0ABV6ZVY5_9PROT</name>
<evidence type="ECO:0000313" key="3">
    <source>
        <dbReference type="Proteomes" id="UP001595379"/>
    </source>
</evidence>
<evidence type="ECO:0000313" key="2">
    <source>
        <dbReference type="EMBL" id="MFC2925575.1"/>
    </source>
</evidence>
<proteinExistence type="predicted"/>
<organism evidence="2 3">
    <name type="scientific">Hyphobacterium vulgare</name>
    <dbReference type="NCBI Taxonomy" id="1736751"/>
    <lineage>
        <taxon>Bacteria</taxon>
        <taxon>Pseudomonadati</taxon>
        <taxon>Pseudomonadota</taxon>
        <taxon>Alphaproteobacteria</taxon>
        <taxon>Maricaulales</taxon>
        <taxon>Maricaulaceae</taxon>
        <taxon>Hyphobacterium</taxon>
    </lineage>
</organism>
<gene>
    <name evidence="2" type="ORF">ACFOOR_05605</name>
</gene>
<evidence type="ECO:0000259" key="1">
    <source>
        <dbReference type="Pfam" id="PF13601"/>
    </source>
</evidence>